<evidence type="ECO:0000313" key="2">
    <source>
        <dbReference type="EMBL" id="NOT35026.1"/>
    </source>
</evidence>
<feature type="transmembrane region" description="Helical" evidence="1">
    <location>
        <begin position="6"/>
        <end position="25"/>
    </location>
</feature>
<dbReference type="Proteomes" id="UP000580839">
    <property type="component" value="Unassembled WGS sequence"/>
</dbReference>
<sequence length="219" mass="24500">MSYVIWIIAGAVALMVLLALVRRLGRTAATRQQVLEEVRRMLRGGLVENTPGRGPQARGRLGQLEITVDMHQDAKRTRQSPMWRVLAVGPVRIESPLEVRVDGWQGWIDPWMQLAETRGISSGVGPTLELHGDHLPELSHPVLMALRRQGPALGRGALYARPDLMRAEIRCGSRPEENRPLFAYLQAMAEVSESTVNLTLGDRLQRLPRIRVESATPER</sequence>
<evidence type="ECO:0000313" key="3">
    <source>
        <dbReference type="Proteomes" id="UP000580839"/>
    </source>
</evidence>
<comment type="caution">
    <text evidence="2">The sequence shown here is derived from an EMBL/GenBank/DDBJ whole genome shotgun (WGS) entry which is preliminary data.</text>
</comment>
<keyword evidence="1" id="KW-1133">Transmembrane helix</keyword>
<evidence type="ECO:0000256" key="1">
    <source>
        <dbReference type="SAM" id="Phobius"/>
    </source>
</evidence>
<keyword evidence="1" id="KW-0812">Transmembrane</keyword>
<gene>
    <name evidence="2" type="ORF">HOP12_12800</name>
</gene>
<dbReference type="EMBL" id="JABFRW010000164">
    <property type="protein sequence ID" value="NOT35026.1"/>
    <property type="molecule type" value="Genomic_DNA"/>
</dbReference>
<reference evidence="2 3" key="1">
    <citation type="submission" date="2020-04" db="EMBL/GenBank/DDBJ databases">
        <title>Metagenomic profiling of ammonia- and methane-oxidizing microorganisms in a Dutch drinking water treatment plant.</title>
        <authorList>
            <person name="Poghosyan L."/>
            <person name="Leucker S."/>
        </authorList>
    </citation>
    <scope>NUCLEOTIDE SEQUENCE [LARGE SCALE GENOMIC DNA]</scope>
    <source>
        <strain evidence="2">S-RSF-IL-03</strain>
    </source>
</reference>
<name>A0A849SKA8_UNCEI</name>
<organism evidence="2 3">
    <name type="scientific">Eiseniibacteriota bacterium</name>
    <dbReference type="NCBI Taxonomy" id="2212470"/>
    <lineage>
        <taxon>Bacteria</taxon>
        <taxon>Candidatus Eiseniibacteriota</taxon>
    </lineage>
</organism>
<protein>
    <submittedName>
        <fullName evidence="2">Uncharacterized protein</fullName>
    </submittedName>
</protein>
<proteinExistence type="predicted"/>
<dbReference type="AlphaFoldDB" id="A0A849SKA8"/>
<accession>A0A849SKA8</accession>
<keyword evidence="1" id="KW-0472">Membrane</keyword>